<sequence length="471" mass="54500">MSDLKILDFAVIFRNVIDLGKPVWKNREHLLREVQSVVVEENEVFNAMNQVSDTVCSLSKKQMLRFELPEIEVVDIPKVYFYADKDIAKAFNKHDKKTLQVYPSFHRSGTLTCNFHFRVQQESSVEEAIKAVRINLRTLIIKLPSEFIPYKDHFEGKDDKTRIVKGDEGDFYVVTTLKNYTSNILRPMLRHLWNKTIQSDVSLFRCVSSTLVQIYQTNPSYPSIDPLIQNYASELHAIGTMHKTYQKSDTANENFVNNLSSDEELGVFTFGLSDLVIFDNTYEEVTKTLQERKKLKDFYSAVIYNTTHYGVLLEWLYLEKFIIDRYNRLLSRAIADENTSPSQMLSLQKQSMQDLIMYTAGITPYPSREEFLEKARLAHRVPELQEKIEKKRDLATDYVIQEYTLRTNKAIQLVNIFVSATAAFGLMEVILSISQQQTNKMFWGGITTALFVGVLVFLSMSSKIIVSKTRR</sequence>
<keyword evidence="1" id="KW-0472">Membrane</keyword>
<feature type="transmembrane region" description="Helical" evidence="1">
    <location>
        <begin position="441"/>
        <end position="461"/>
    </location>
</feature>
<protein>
    <submittedName>
        <fullName evidence="2">Uncharacterized protein</fullName>
    </submittedName>
</protein>
<dbReference type="Proteomes" id="UP000326354">
    <property type="component" value="Chromosome"/>
</dbReference>
<keyword evidence="1" id="KW-0812">Transmembrane</keyword>
<evidence type="ECO:0000313" key="2">
    <source>
        <dbReference type="EMBL" id="BBM85692.1"/>
    </source>
</evidence>
<dbReference type="KEGG" id="uam:UABAM_04067"/>
<evidence type="ECO:0000256" key="1">
    <source>
        <dbReference type="SAM" id="Phobius"/>
    </source>
</evidence>
<proteinExistence type="predicted"/>
<keyword evidence="3" id="KW-1185">Reference proteome</keyword>
<feature type="transmembrane region" description="Helical" evidence="1">
    <location>
        <begin position="298"/>
        <end position="318"/>
    </location>
</feature>
<keyword evidence="1" id="KW-1133">Transmembrane helix</keyword>
<organism evidence="2 3">
    <name type="scientific">Uabimicrobium amorphum</name>
    <dbReference type="NCBI Taxonomy" id="2596890"/>
    <lineage>
        <taxon>Bacteria</taxon>
        <taxon>Pseudomonadati</taxon>
        <taxon>Planctomycetota</taxon>
        <taxon>Candidatus Uabimicrobiia</taxon>
        <taxon>Candidatus Uabimicrobiales</taxon>
        <taxon>Candidatus Uabimicrobiaceae</taxon>
        <taxon>Candidatus Uabimicrobium</taxon>
    </lineage>
</organism>
<dbReference type="AlphaFoldDB" id="A0A5S9F5W3"/>
<gene>
    <name evidence="2" type="ORF">UABAM_04067</name>
</gene>
<name>A0A5S9F5W3_UABAM</name>
<feature type="transmembrane region" description="Helical" evidence="1">
    <location>
        <begin position="413"/>
        <end position="435"/>
    </location>
</feature>
<reference evidence="2 3" key="1">
    <citation type="submission" date="2019-08" db="EMBL/GenBank/DDBJ databases">
        <title>Complete genome sequence of Candidatus Uab amorphum.</title>
        <authorList>
            <person name="Shiratori T."/>
            <person name="Suzuki S."/>
            <person name="Kakizawa Y."/>
            <person name="Ishida K."/>
        </authorList>
    </citation>
    <scope>NUCLEOTIDE SEQUENCE [LARGE SCALE GENOMIC DNA]</scope>
    <source>
        <strain evidence="2 3">SRT547</strain>
    </source>
</reference>
<evidence type="ECO:0000313" key="3">
    <source>
        <dbReference type="Proteomes" id="UP000326354"/>
    </source>
</evidence>
<accession>A0A5S9F5W3</accession>
<dbReference type="EMBL" id="AP019860">
    <property type="protein sequence ID" value="BBM85692.1"/>
    <property type="molecule type" value="Genomic_DNA"/>
</dbReference>
<dbReference type="RefSeq" id="WP_151969782.1">
    <property type="nucleotide sequence ID" value="NZ_AP019860.1"/>
</dbReference>